<feature type="compositionally biased region" description="Pro residues" evidence="1">
    <location>
        <begin position="214"/>
        <end position="223"/>
    </location>
</feature>
<evidence type="ECO:0000313" key="3">
    <source>
        <dbReference type="EMBL" id="PRH88307.1"/>
    </source>
</evidence>
<dbReference type="SUPFAM" id="SSF81606">
    <property type="entry name" value="PP2C-like"/>
    <property type="match status" value="1"/>
</dbReference>
<keyword evidence="4" id="KW-1185">Reference proteome</keyword>
<gene>
    <name evidence="3" type="primary">tagF</name>
    <name evidence="3" type="ORF">C5L14_08835</name>
</gene>
<name>A0A2S9QG26_9HYPH</name>
<reference evidence="3 4" key="1">
    <citation type="submission" date="2018-02" db="EMBL/GenBank/DDBJ databases">
        <title>Whole genome sequencing of endophytic bacterium.</title>
        <authorList>
            <person name="Eedara R."/>
            <person name="Podile A.R."/>
        </authorList>
    </citation>
    <scope>NUCLEOTIDE SEQUENCE [LARGE SCALE GENOMIC DNA]</scope>
    <source>
        <strain evidence="3 4">RP1T</strain>
    </source>
</reference>
<dbReference type="InterPro" id="IPR001932">
    <property type="entry name" value="PPM-type_phosphatase-like_dom"/>
</dbReference>
<dbReference type="Pfam" id="PF09867">
    <property type="entry name" value="TagF_N"/>
    <property type="match status" value="1"/>
</dbReference>
<dbReference type="SMART" id="SM00332">
    <property type="entry name" value="PP2Cc"/>
    <property type="match status" value="1"/>
</dbReference>
<evidence type="ECO:0000256" key="1">
    <source>
        <dbReference type="SAM" id="MobiDB-lite"/>
    </source>
</evidence>
<proteinExistence type="predicted"/>
<dbReference type="OrthoDB" id="9801841at2"/>
<dbReference type="InterPro" id="IPR017748">
    <property type="entry name" value="TagF"/>
</dbReference>
<dbReference type="InterPro" id="IPR038225">
    <property type="entry name" value="TagF_sf"/>
</dbReference>
<dbReference type="InterPro" id="IPR036457">
    <property type="entry name" value="PPM-type-like_dom_sf"/>
</dbReference>
<organism evidence="3 4">
    <name type="scientific">Labrys okinawensis</name>
    <dbReference type="NCBI Taxonomy" id="346911"/>
    <lineage>
        <taxon>Bacteria</taxon>
        <taxon>Pseudomonadati</taxon>
        <taxon>Pseudomonadota</taxon>
        <taxon>Alphaproteobacteria</taxon>
        <taxon>Hyphomicrobiales</taxon>
        <taxon>Xanthobacteraceae</taxon>
        <taxon>Labrys</taxon>
    </lineage>
</organism>
<protein>
    <submittedName>
        <fullName evidence="3">Type VI secretion system-associated protein TagF</fullName>
    </submittedName>
</protein>
<sequence length="461" mass="49268">MAPRGASHPAPSENDGIGFFGKVPSHGDFVSTGLGRQAETELVNWLQSGLQESEQTLGTQWENLFHASPPWRFVIERSLWGHATMVGILLPSRDRVGRSFPLVIAARLGNYEGPARLFCFDESWFTAAEAIAETSTLRDFDITAFLGGLKRLRLPQARPVPPPPPGAADGRVSLWWTVESGTGRASGFKTQGAPRAGDFVRLLKGGNPTVKQPSRPPTSPPPVEKTEMAPPRVEAPPLPALAMERGYATHAGTRLSINADALLVSDNPRLFAVADGVGDGNGAAEAAKIVTNTLAHVSPADMLETLVQDVKGKLGRAHSLVQSIRFPGAVEPPSASVVSLAVENGDFAVVWAGNARCYLMRDGMMRCLTRDHVEIGLRFALARSIGAPRQLVPEIVYDRAQRGDRFLLCSAALARVLDERTIAATIAEQPVKEAAAALVQDALIANVRENVSAIVVAVQAA</sequence>
<dbReference type="EMBL" id="PUEJ01000003">
    <property type="protein sequence ID" value="PRH88307.1"/>
    <property type="molecule type" value="Genomic_DNA"/>
</dbReference>
<feature type="domain" description="PPM-type phosphatase" evidence="2">
    <location>
        <begin position="244"/>
        <end position="458"/>
    </location>
</feature>
<accession>A0A2S9QG26</accession>
<evidence type="ECO:0000259" key="2">
    <source>
        <dbReference type="PROSITE" id="PS51746"/>
    </source>
</evidence>
<dbReference type="Gene3D" id="3.60.40.10">
    <property type="entry name" value="PPM-type phosphatase domain"/>
    <property type="match status" value="1"/>
</dbReference>
<dbReference type="PROSITE" id="PS51746">
    <property type="entry name" value="PPM_2"/>
    <property type="match status" value="1"/>
</dbReference>
<evidence type="ECO:0000313" key="4">
    <source>
        <dbReference type="Proteomes" id="UP000237682"/>
    </source>
</evidence>
<feature type="region of interest" description="Disordered" evidence="1">
    <location>
        <begin position="204"/>
        <end position="231"/>
    </location>
</feature>
<dbReference type="Gene3D" id="3.40.1730.10">
    <property type="entry name" value="pa0076 domain"/>
    <property type="match status" value="1"/>
</dbReference>
<comment type="caution">
    <text evidence="3">The sequence shown here is derived from an EMBL/GenBank/DDBJ whole genome shotgun (WGS) entry which is preliminary data.</text>
</comment>
<dbReference type="AlphaFoldDB" id="A0A2S9QG26"/>
<dbReference type="NCBIfam" id="TIGR03373">
    <property type="entry name" value="VI_minor_4"/>
    <property type="match status" value="1"/>
</dbReference>
<dbReference type="Proteomes" id="UP000237682">
    <property type="component" value="Unassembled WGS sequence"/>
</dbReference>